<evidence type="ECO:0000313" key="3">
    <source>
        <dbReference type="Proteomes" id="UP000070529"/>
    </source>
</evidence>
<keyword evidence="1" id="KW-1133">Transmembrane helix</keyword>
<comment type="caution">
    <text evidence="2">The sequence shown here is derived from an EMBL/GenBank/DDBJ whole genome shotgun (WGS) entry which is preliminary data.</text>
</comment>
<feature type="transmembrane region" description="Helical" evidence="1">
    <location>
        <begin position="48"/>
        <end position="68"/>
    </location>
</feature>
<evidence type="ECO:0000313" key="2">
    <source>
        <dbReference type="EMBL" id="KXF82216.1"/>
    </source>
</evidence>
<name>A0A135I9S9_9GAMM</name>
<evidence type="ECO:0000256" key="1">
    <source>
        <dbReference type="SAM" id="Phobius"/>
    </source>
</evidence>
<feature type="transmembrane region" description="Helical" evidence="1">
    <location>
        <begin position="20"/>
        <end position="41"/>
    </location>
</feature>
<dbReference type="Proteomes" id="UP000070529">
    <property type="component" value="Unassembled WGS sequence"/>
</dbReference>
<keyword evidence="3" id="KW-1185">Reference proteome</keyword>
<gene>
    <name evidence="2" type="ORF">ATN88_24980</name>
</gene>
<dbReference type="AlphaFoldDB" id="A0A135I9S9"/>
<feature type="transmembrane region" description="Helical" evidence="1">
    <location>
        <begin position="105"/>
        <end position="129"/>
    </location>
</feature>
<proteinExistence type="predicted"/>
<dbReference type="STRING" id="294935.ATN88_24980"/>
<protein>
    <submittedName>
        <fullName evidence="2">Uncharacterized protein</fullName>
    </submittedName>
</protein>
<accession>A0A135I9S9</accession>
<sequence>MEKIELTNEYIEQVSEQFKLWANFLNTGIGLLSFTLAIACMGTESPTINAVLSLIVMFFVRISGSQYFPHEIQQLRAKAKSDEKAKIILMGLEQKYFGFKTNFTMYPMFVFGLFFLIAVSMSTSIAKFLPWWGTYVGL</sequence>
<organism evidence="2 3">
    <name type="scientific">Enterovibrio coralii</name>
    <dbReference type="NCBI Taxonomy" id="294935"/>
    <lineage>
        <taxon>Bacteria</taxon>
        <taxon>Pseudomonadati</taxon>
        <taxon>Pseudomonadota</taxon>
        <taxon>Gammaproteobacteria</taxon>
        <taxon>Vibrionales</taxon>
        <taxon>Vibrionaceae</taxon>
        <taxon>Enterovibrio</taxon>
    </lineage>
</organism>
<reference evidence="2 3" key="1">
    <citation type="submission" date="2015-11" db="EMBL/GenBank/DDBJ databases">
        <title>Genomic Taxonomy of the Vibrionaceae.</title>
        <authorList>
            <person name="Gomez-Gil B."/>
            <person name="Enciso-Ibarra J."/>
        </authorList>
    </citation>
    <scope>NUCLEOTIDE SEQUENCE [LARGE SCALE GENOMIC DNA]</scope>
    <source>
        <strain evidence="2 3">CAIM 912</strain>
    </source>
</reference>
<dbReference type="OrthoDB" id="6195128at2"/>
<dbReference type="RefSeq" id="WP_067414322.1">
    <property type="nucleotide sequence ID" value="NZ_LNTY01000028.1"/>
</dbReference>
<keyword evidence="1" id="KW-0472">Membrane</keyword>
<keyword evidence="1" id="KW-0812">Transmembrane</keyword>
<dbReference type="EMBL" id="LNTY01000028">
    <property type="protein sequence ID" value="KXF82216.1"/>
    <property type="molecule type" value="Genomic_DNA"/>
</dbReference>